<evidence type="ECO:0000313" key="2">
    <source>
        <dbReference type="Proteomes" id="UP000489600"/>
    </source>
</evidence>
<protein>
    <submittedName>
        <fullName evidence="1">Uncharacterized protein</fullName>
    </submittedName>
</protein>
<reference evidence="1" key="1">
    <citation type="submission" date="2019-07" db="EMBL/GenBank/DDBJ databases">
        <authorList>
            <person name="Dittberner H."/>
        </authorList>
    </citation>
    <scope>NUCLEOTIDE SEQUENCE [LARGE SCALE GENOMIC DNA]</scope>
</reference>
<proteinExistence type="predicted"/>
<dbReference type="EMBL" id="CABITT030000001">
    <property type="protein sequence ID" value="VVA93075.1"/>
    <property type="molecule type" value="Genomic_DNA"/>
</dbReference>
<accession>A0A565AX15</accession>
<dbReference type="Proteomes" id="UP000489600">
    <property type="component" value="Unassembled WGS sequence"/>
</dbReference>
<dbReference type="AlphaFoldDB" id="A0A565AX15"/>
<comment type="caution">
    <text evidence="1">The sequence shown here is derived from an EMBL/GenBank/DDBJ whole genome shotgun (WGS) entry which is preliminary data.</text>
</comment>
<name>A0A565AX15_9BRAS</name>
<organism evidence="1 2">
    <name type="scientific">Arabis nemorensis</name>
    <dbReference type="NCBI Taxonomy" id="586526"/>
    <lineage>
        <taxon>Eukaryota</taxon>
        <taxon>Viridiplantae</taxon>
        <taxon>Streptophyta</taxon>
        <taxon>Embryophyta</taxon>
        <taxon>Tracheophyta</taxon>
        <taxon>Spermatophyta</taxon>
        <taxon>Magnoliopsida</taxon>
        <taxon>eudicotyledons</taxon>
        <taxon>Gunneridae</taxon>
        <taxon>Pentapetalae</taxon>
        <taxon>rosids</taxon>
        <taxon>malvids</taxon>
        <taxon>Brassicales</taxon>
        <taxon>Brassicaceae</taxon>
        <taxon>Arabideae</taxon>
        <taxon>Arabis</taxon>
    </lineage>
</organism>
<evidence type="ECO:0000313" key="1">
    <source>
        <dbReference type="EMBL" id="VVA93075.1"/>
    </source>
</evidence>
<gene>
    <name evidence="1" type="ORF">ANE_LOCUS3520</name>
</gene>
<sequence length="141" mass="15395">MAIKDYLAGFKKAGADVSDDRFKELDENFSTFEKDFDALDVKEVTDGDFKMTPPPWMCSNLPQGETAAASVNLPRTETVAPFDQYGTLMSAKQQQQDRLLIECGLEAEAQEKEPATVAKDAATGEELTPLDGFPVIPTAQS</sequence>
<keyword evidence="2" id="KW-1185">Reference proteome</keyword>